<dbReference type="FunFam" id="3.30.160.60:FF:000100">
    <property type="entry name" value="Zinc finger 45-like"/>
    <property type="match status" value="1"/>
</dbReference>
<keyword evidence="3" id="KW-0677">Repeat</keyword>
<dbReference type="Pfam" id="PF00651">
    <property type="entry name" value="BTB"/>
    <property type="match status" value="1"/>
</dbReference>
<evidence type="ECO:0000256" key="9">
    <source>
        <dbReference type="ARBA" id="ARBA00023242"/>
    </source>
</evidence>
<dbReference type="InterPro" id="IPR011333">
    <property type="entry name" value="SKP1/BTB/POZ_sf"/>
</dbReference>
<keyword evidence="4 10" id="KW-0863">Zinc-finger</keyword>
<evidence type="ECO:0000259" key="13">
    <source>
        <dbReference type="PROSITE" id="PS50157"/>
    </source>
</evidence>
<dbReference type="SMART" id="SM00225">
    <property type="entry name" value="BTB"/>
    <property type="match status" value="1"/>
</dbReference>
<evidence type="ECO:0000259" key="12">
    <source>
        <dbReference type="PROSITE" id="PS50097"/>
    </source>
</evidence>
<dbReference type="InterPro" id="IPR013087">
    <property type="entry name" value="Znf_C2H2_type"/>
</dbReference>
<protein>
    <submittedName>
        <fullName evidence="15">Zinc finger and BTB domain-containing protein 49-like isoform X1</fullName>
    </submittedName>
</protein>
<keyword evidence="8" id="KW-0804">Transcription</keyword>
<dbReference type="Pfam" id="PF13912">
    <property type="entry name" value="zf-C2H2_6"/>
    <property type="match status" value="1"/>
</dbReference>
<feature type="region of interest" description="Disordered" evidence="11">
    <location>
        <begin position="161"/>
        <end position="188"/>
    </location>
</feature>
<evidence type="ECO:0000256" key="6">
    <source>
        <dbReference type="ARBA" id="ARBA00023015"/>
    </source>
</evidence>
<name>A0A8B8B7Y8_CRAVI</name>
<keyword evidence="6" id="KW-0805">Transcription regulation</keyword>
<dbReference type="PROSITE" id="PS00028">
    <property type="entry name" value="ZINC_FINGER_C2H2_1"/>
    <property type="match status" value="2"/>
</dbReference>
<accession>A0A8B8B7Y8</accession>
<feature type="compositionally biased region" description="Acidic residues" evidence="11">
    <location>
        <begin position="452"/>
        <end position="465"/>
    </location>
</feature>
<keyword evidence="5" id="KW-0862">Zinc</keyword>
<dbReference type="PROSITE" id="PS50097">
    <property type="entry name" value="BTB"/>
    <property type="match status" value="1"/>
</dbReference>
<feature type="domain" description="C2H2-type" evidence="13">
    <location>
        <begin position="390"/>
        <end position="412"/>
    </location>
</feature>
<dbReference type="SUPFAM" id="SSF54695">
    <property type="entry name" value="POZ domain"/>
    <property type="match status" value="1"/>
</dbReference>
<proteinExistence type="predicted"/>
<sequence length="503" mass="56813">MESAPLSMVYRSEKQLPKLNLAFQEFYQHEEFCDITLVTSNKRFRAHRVVLAAFSPYFYQAFSQQNNYLSDFSCHRFDEGSLKCLLDFCYSGVITVNTVSADKLLSVATVLQIKEVEKLCQTFLRAHQAFVHEIGSEIQEKNSSPSPRGRSSSELFFVESSGRFSPGTSPNVSTSGRPVSETSSVENPDLDIVKQEHSESAAREEHVREDLVSPGTLAKRMQYLPNLGLNIIDMTQLSPTYLGTPYPRPLLFPRPSPQPFHLFAPKPKEKNKLENSNEIDQSRREENTGRNLDLSVETTFSQKAPETEGSEQAGIQEHPSPDEGRENLGLYQTCSVCQQKFPSSKALSIHMVLHDRGLPSYIPKRNRKATFPQKHEHTGNEFGSQSGELFTCSTCGKSFKDNRSLKFHRYNHVLRHVCPVCGKRFSRSWNLQRHKKSHFKVGMSGWQMTSENSEDLAPSEEEEADNLSPAFNEDVHMTSAQVADEPVDLTEPGKLERAEQGVP</sequence>
<feature type="compositionally biased region" description="Basic and acidic residues" evidence="11">
    <location>
        <begin position="266"/>
        <end position="288"/>
    </location>
</feature>
<evidence type="ECO:0000256" key="5">
    <source>
        <dbReference type="ARBA" id="ARBA00022833"/>
    </source>
</evidence>
<feature type="domain" description="BTB" evidence="12">
    <location>
        <begin position="33"/>
        <end position="98"/>
    </location>
</feature>
<dbReference type="GO" id="GO:0005634">
    <property type="term" value="C:nucleus"/>
    <property type="evidence" value="ECO:0007669"/>
    <property type="project" value="UniProtKB-SubCell"/>
</dbReference>
<dbReference type="Gene3D" id="3.30.710.10">
    <property type="entry name" value="Potassium Channel Kv1.1, Chain A"/>
    <property type="match status" value="1"/>
</dbReference>
<dbReference type="PANTHER" id="PTHR46105">
    <property type="entry name" value="AGAP004733-PA"/>
    <property type="match status" value="1"/>
</dbReference>
<feature type="region of interest" description="Disordered" evidence="11">
    <location>
        <begin position="257"/>
        <end position="327"/>
    </location>
</feature>
<feature type="compositionally biased region" description="Basic and acidic residues" evidence="11">
    <location>
        <begin position="491"/>
        <end position="503"/>
    </location>
</feature>
<dbReference type="PROSITE" id="PS50157">
    <property type="entry name" value="ZINC_FINGER_C2H2_2"/>
    <property type="match status" value="3"/>
</dbReference>
<feature type="compositionally biased region" description="Polar residues" evidence="11">
    <location>
        <begin position="162"/>
        <end position="186"/>
    </location>
</feature>
<evidence type="ECO:0000256" key="2">
    <source>
        <dbReference type="ARBA" id="ARBA00022723"/>
    </source>
</evidence>
<keyword evidence="14" id="KW-1185">Reference proteome</keyword>
<gene>
    <name evidence="15" type="primary">LOC111108180</name>
</gene>
<evidence type="ECO:0000256" key="8">
    <source>
        <dbReference type="ARBA" id="ARBA00023163"/>
    </source>
</evidence>
<evidence type="ECO:0000256" key="7">
    <source>
        <dbReference type="ARBA" id="ARBA00023125"/>
    </source>
</evidence>
<dbReference type="GO" id="GO:0000978">
    <property type="term" value="F:RNA polymerase II cis-regulatory region sequence-specific DNA binding"/>
    <property type="evidence" value="ECO:0007669"/>
    <property type="project" value="TreeGrafter"/>
</dbReference>
<dbReference type="OrthoDB" id="10261408at2759"/>
<evidence type="ECO:0000256" key="1">
    <source>
        <dbReference type="ARBA" id="ARBA00004123"/>
    </source>
</evidence>
<evidence type="ECO:0000256" key="3">
    <source>
        <dbReference type="ARBA" id="ARBA00022737"/>
    </source>
</evidence>
<keyword evidence="2" id="KW-0479">Metal-binding</keyword>
<evidence type="ECO:0000256" key="10">
    <source>
        <dbReference type="PROSITE-ProRule" id="PRU00042"/>
    </source>
</evidence>
<dbReference type="InterPro" id="IPR000210">
    <property type="entry name" value="BTB/POZ_dom"/>
</dbReference>
<dbReference type="SUPFAM" id="SSF57667">
    <property type="entry name" value="beta-beta-alpha zinc fingers"/>
    <property type="match status" value="1"/>
</dbReference>
<feature type="domain" description="C2H2-type" evidence="13">
    <location>
        <begin position="332"/>
        <end position="359"/>
    </location>
</feature>
<dbReference type="GeneID" id="111108180"/>
<dbReference type="Proteomes" id="UP000694844">
    <property type="component" value="Chromosome 8"/>
</dbReference>
<dbReference type="Gene3D" id="3.30.160.60">
    <property type="entry name" value="Classic Zinc Finger"/>
    <property type="match status" value="2"/>
</dbReference>
<evidence type="ECO:0000256" key="11">
    <source>
        <dbReference type="SAM" id="MobiDB-lite"/>
    </source>
</evidence>
<evidence type="ECO:0000313" key="14">
    <source>
        <dbReference type="Proteomes" id="UP000694844"/>
    </source>
</evidence>
<dbReference type="SMART" id="SM00355">
    <property type="entry name" value="ZnF_C2H2"/>
    <property type="match status" value="3"/>
</dbReference>
<dbReference type="RefSeq" id="XP_022299532.1">
    <property type="nucleotide sequence ID" value="XM_022443824.1"/>
</dbReference>
<reference evidence="15" key="1">
    <citation type="submission" date="2025-08" db="UniProtKB">
        <authorList>
            <consortium name="RefSeq"/>
        </authorList>
    </citation>
    <scope>IDENTIFICATION</scope>
    <source>
        <tissue evidence="15">Whole sample</tissue>
    </source>
</reference>
<dbReference type="GO" id="GO:0008270">
    <property type="term" value="F:zinc ion binding"/>
    <property type="evidence" value="ECO:0007669"/>
    <property type="project" value="UniProtKB-KW"/>
</dbReference>
<dbReference type="Pfam" id="PF00096">
    <property type="entry name" value="zf-C2H2"/>
    <property type="match status" value="1"/>
</dbReference>
<dbReference type="GO" id="GO:0000981">
    <property type="term" value="F:DNA-binding transcription factor activity, RNA polymerase II-specific"/>
    <property type="evidence" value="ECO:0007669"/>
    <property type="project" value="TreeGrafter"/>
</dbReference>
<evidence type="ECO:0000313" key="15">
    <source>
        <dbReference type="RefSeq" id="XP_022299532.1"/>
    </source>
</evidence>
<comment type="subcellular location">
    <subcellularLocation>
        <location evidence="1">Nucleus</location>
    </subcellularLocation>
</comment>
<dbReference type="PANTHER" id="PTHR46105:SF5">
    <property type="entry name" value="ZINC FINGER AND BTB DOMAIN-CONTAINING PROTEIN 44 ISOFORM X1"/>
    <property type="match status" value="1"/>
</dbReference>
<evidence type="ECO:0000256" key="4">
    <source>
        <dbReference type="ARBA" id="ARBA00022771"/>
    </source>
</evidence>
<dbReference type="KEGG" id="cvn:111108180"/>
<keyword evidence="9" id="KW-0539">Nucleus</keyword>
<feature type="domain" description="C2H2-type" evidence="13">
    <location>
        <begin position="416"/>
        <end position="438"/>
    </location>
</feature>
<dbReference type="InterPro" id="IPR050457">
    <property type="entry name" value="ZnFinger_BTB_dom_contain"/>
</dbReference>
<feature type="region of interest" description="Disordered" evidence="11">
    <location>
        <begin position="444"/>
        <end position="503"/>
    </location>
</feature>
<keyword evidence="7" id="KW-0238">DNA-binding</keyword>
<dbReference type="InterPro" id="IPR036236">
    <property type="entry name" value="Znf_C2H2_sf"/>
</dbReference>
<dbReference type="AlphaFoldDB" id="A0A8B8B7Y8"/>
<organism evidence="14 15">
    <name type="scientific">Crassostrea virginica</name>
    <name type="common">Eastern oyster</name>
    <dbReference type="NCBI Taxonomy" id="6565"/>
    <lineage>
        <taxon>Eukaryota</taxon>
        <taxon>Metazoa</taxon>
        <taxon>Spiralia</taxon>
        <taxon>Lophotrochozoa</taxon>
        <taxon>Mollusca</taxon>
        <taxon>Bivalvia</taxon>
        <taxon>Autobranchia</taxon>
        <taxon>Pteriomorphia</taxon>
        <taxon>Ostreida</taxon>
        <taxon>Ostreoidea</taxon>
        <taxon>Ostreidae</taxon>
        <taxon>Crassostrea</taxon>
    </lineage>
</organism>